<keyword evidence="3" id="KW-1185">Reference proteome</keyword>
<dbReference type="OrthoDB" id="9984275at2759"/>
<comment type="caution">
    <text evidence="2">The sequence shown here is derived from an EMBL/GenBank/DDBJ whole genome shotgun (WGS) entry which is preliminary data.</text>
</comment>
<feature type="region of interest" description="Disordered" evidence="1">
    <location>
        <begin position="1"/>
        <end position="24"/>
    </location>
</feature>
<dbReference type="AlphaFoldDB" id="A0A9P6RBU9"/>
<evidence type="ECO:0000313" key="3">
    <source>
        <dbReference type="Proteomes" id="UP000823405"/>
    </source>
</evidence>
<feature type="non-terminal residue" evidence="2">
    <location>
        <position position="69"/>
    </location>
</feature>
<name>A0A9P6RBU9_9FUNG</name>
<organism evidence="2 3">
    <name type="scientific">Linnemannia gamsii</name>
    <dbReference type="NCBI Taxonomy" id="64522"/>
    <lineage>
        <taxon>Eukaryota</taxon>
        <taxon>Fungi</taxon>
        <taxon>Fungi incertae sedis</taxon>
        <taxon>Mucoromycota</taxon>
        <taxon>Mortierellomycotina</taxon>
        <taxon>Mortierellomycetes</taxon>
        <taxon>Mortierellales</taxon>
        <taxon>Mortierellaceae</taxon>
        <taxon>Linnemannia</taxon>
    </lineage>
</organism>
<evidence type="ECO:0000256" key="1">
    <source>
        <dbReference type="SAM" id="MobiDB-lite"/>
    </source>
</evidence>
<dbReference type="Proteomes" id="UP000823405">
    <property type="component" value="Unassembled WGS sequence"/>
</dbReference>
<gene>
    <name evidence="2" type="ORF">BGZ97_007325</name>
</gene>
<accession>A0A9P6RBU9</accession>
<reference evidence="2" key="1">
    <citation type="journal article" date="2020" name="Fungal Divers.">
        <title>Resolving the Mortierellaceae phylogeny through synthesis of multi-gene phylogenetics and phylogenomics.</title>
        <authorList>
            <person name="Vandepol N."/>
            <person name="Liber J."/>
            <person name="Desiro A."/>
            <person name="Na H."/>
            <person name="Kennedy M."/>
            <person name="Barry K."/>
            <person name="Grigoriev I.V."/>
            <person name="Miller A.N."/>
            <person name="O'Donnell K."/>
            <person name="Stajich J.E."/>
            <person name="Bonito G."/>
        </authorList>
    </citation>
    <scope>NUCLEOTIDE SEQUENCE</scope>
    <source>
        <strain evidence="2">NVP60</strain>
    </source>
</reference>
<sequence>MAVSPSPPPPPVPNTTPSSSPRSSTLTVVFAQGGTGSTCLLRPNAVVRGHVELKLIKPCHASGIRLSLK</sequence>
<evidence type="ECO:0000313" key="2">
    <source>
        <dbReference type="EMBL" id="KAG0316163.1"/>
    </source>
</evidence>
<dbReference type="EMBL" id="JAAAIN010000325">
    <property type="protein sequence ID" value="KAG0316163.1"/>
    <property type="molecule type" value="Genomic_DNA"/>
</dbReference>
<proteinExistence type="predicted"/>
<protein>
    <submittedName>
        <fullName evidence="2">Uncharacterized protein</fullName>
    </submittedName>
</protein>
<feature type="compositionally biased region" description="Pro residues" evidence="1">
    <location>
        <begin position="1"/>
        <end position="14"/>
    </location>
</feature>
<feature type="compositionally biased region" description="Low complexity" evidence="1">
    <location>
        <begin position="15"/>
        <end position="24"/>
    </location>
</feature>